<organism evidence="1 2">
    <name type="scientific">Funneliformis mosseae</name>
    <name type="common">Endomycorrhizal fungus</name>
    <name type="synonym">Glomus mosseae</name>
    <dbReference type="NCBI Taxonomy" id="27381"/>
    <lineage>
        <taxon>Eukaryota</taxon>
        <taxon>Fungi</taxon>
        <taxon>Fungi incertae sedis</taxon>
        <taxon>Mucoromycota</taxon>
        <taxon>Glomeromycotina</taxon>
        <taxon>Glomeromycetes</taxon>
        <taxon>Glomerales</taxon>
        <taxon>Glomeraceae</taxon>
        <taxon>Funneliformis</taxon>
    </lineage>
</organism>
<reference evidence="1" key="1">
    <citation type="submission" date="2021-06" db="EMBL/GenBank/DDBJ databases">
        <authorList>
            <person name="Kallberg Y."/>
            <person name="Tangrot J."/>
            <person name="Rosling A."/>
        </authorList>
    </citation>
    <scope>NUCLEOTIDE SEQUENCE</scope>
    <source>
        <strain evidence="1">87-6 pot B 2015</strain>
    </source>
</reference>
<accession>A0A9N9NGD8</accession>
<dbReference type="AlphaFoldDB" id="A0A9N9NGD8"/>
<dbReference type="EMBL" id="CAJVPP010018335">
    <property type="protein sequence ID" value="CAG8735234.1"/>
    <property type="molecule type" value="Genomic_DNA"/>
</dbReference>
<name>A0A9N9NGD8_FUNMO</name>
<evidence type="ECO:0000313" key="1">
    <source>
        <dbReference type="EMBL" id="CAG8735234.1"/>
    </source>
</evidence>
<keyword evidence="2" id="KW-1185">Reference proteome</keyword>
<sequence length="39" mass="4427">ANEWPDNRRVAIAAGMLRKEAADWYNLTPSTLLIARKIT</sequence>
<gene>
    <name evidence="1" type="ORF">FMOSSE_LOCUS15857</name>
</gene>
<proteinExistence type="predicted"/>
<protein>
    <submittedName>
        <fullName evidence="1">7536_t:CDS:1</fullName>
    </submittedName>
</protein>
<dbReference type="Proteomes" id="UP000789375">
    <property type="component" value="Unassembled WGS sequence"/>
</dbReference>
<evidence type="ECO:0000313" key="2">
    <source>
        <dbReference type="Proteomes" id="UP000789375"/>
    </source>
</evidence>
<comment type="caution">
    <text evidence="1">The sequence shown here is derived from an EMBL/GenBank/DDBJ whole genome shotgun (WGS) entry which is preliminary data.</text>
</comment>
<feature type="non-terminal residue" evidence="1">
    <location>
        <position position="39"/>
    </location>
</feature>